<evidence type="ECO:0000256" key="2">
    <source>
        <dbReference type="ARBA" id="ARBA00023125"/>
    </source>
</evidence>
<reference evidence="6" key="1">
    <citation type="submission" date="2022-06" db="EMBL/GenBank/DDBJ databases">
        <title>Devosia sp. XJ19-45 genome assembly.</title>
        <authorList>
            <person name="Li B."/>
            <person name="Cai M."/>
            <person name="Nie G."/>
            <person name="Li W."/>
        </authorList>
    </citation>
    <scope>NUCLEOTIDE SEQUENCE</scope>
    <source>
        <strain evidence="6">XJ19-45</strain>
    </source>
</reference>
<dbReference type="RefSeq" id="WP_254673499.1">
    <property type="nucleotide sequence ID" value="NZ_JAMWDU010000002.1"/>
</dbReference>
<comment type="caution">
    <text evidence="6">The sequence shown here is derived from an EMBL/GenBank/DDBJ whole genome shotgun (WGS) entry which is preliminary data.</text>
</comment>
<dbReference type="PANTHER" id="PTHR47506">
    <property type="entry name" value="TRANSCRIPTIONAL REGULATORY PROTEIN"/>
    <property type="match status" value="1"/>
</dbReference>
<name>A0A9Q4AMU5_9HYPH</name>
<evidence type="ECO:0000313" key="6">
    <source>
        <dbReference type="EMBL" id="MCP8886827.1"/>
    </source>
</evidence>
<proteinExistence type="predicted"/>
<dbReference type="InterPro" id="IPR009057">
    <property type="entry name" value="Homeodomain-like_sf"/>
</dbReference>
<evidence type="ECO:0000259" key="5">
    <source>
        <dbReference type="PROSITE" id="PS50977"/>
    </source>
</evidence>
<protein>
    <submittedName>
        <fullName evidence="6">TetR/AcrR family transcriptional regulator</fullName>
    </submittedName>
</protein>
<dbReference type="PRINTS" id="PR00455">
    <property type="entry name" value="HTHTETR"/>
</dbReference>
<keyword evidence="3" id="KW-0804">Transcription</keyword>
<dbReference type="InterPro" id="IPR036271">
    <property type="entry name" value="Tet_transcr_reg_TetR-rel_C_sf"/>
</dbReference>
<sequence>MFRKATKGQETRERLLSIAETAVLAKGFAATSIEEVIAEAGITKSGFFYHFADKNALAHEMLQRYVVANDQVFEQTFGRAAELSDDPLQRFLIGLKLLAETMADLPNGHPGCLIASVCYQERLFDRTVLQLTADSVRKWNAYFHEHIAAIAAVYPPSEPVDLDQLSAMMSCIVDGGIIMGKTLGDTTILPQQILLFRSYIKLLFAR</sequence>
<dbReference type="PROSITE" id="PS50977">
    <property type="entry name" value="HTH_TETR_2"/>
    <property type="match status" value="1"/>
</dbReference>
<dbReference type="SUPFAM" id="SSF48498">
    <property type="entry name" value="Tetracyclin repressor-like, C-terminal domain"/>
    <property type="match status" value="1"/>
</dbReference>
<dbReference type="PANTHER" id="PTHR47506:SF1">
    <property type="entry name" value="HTH-TYPE TRANSCRIPTIONAL REGULATOR YJDC"/>
    <property type="match status" value="1"/>
</dbReference>
<feature type="domain" description="HTH tetR-type" evidence="5">
    <location>
        <begin position="9"/>
        <end position="69"/>
    </location>
</feature>
<dbReference type="Pfam" id="PF00440">
    <property type="entry name" value="TetR_N"/>
    <property type="match status" value="1"/>
</dbReference>
<organism evidence="6 7">
    <name type="scientific">Devosia ureilytica</name>
    <dbReference type="NCBI Taxonomy" id="2952754"/>
    <lineage>
        <taxon>Bacteria</taxon>
        <taxon>Pseudomonadati</taxon>
        <taxon>Pseudomonadota</taxon>
        <taxon>Alphaproteobacteria</taxon>
        <taxon>Hyphomicrobiales</taxon>
        <taxon>Devosiaceae</taxon>
        <taxon>Devosia</taxon>
    </lineage>
</organism>
<feature type="DNA-binding region" description="H-T-H motif" evidence="4">
    <location>
        <begin position="32"/>
        <end position="51"/>
    </location>
</feature>
<dbReference type="SUPFAM" id="SSF46689">
    <property type="entry name" value="Homeodomain-like"/>
    <property type="match status" value="1"/>
</dbReference>
<evidence type="ECO:0000256" key="3">
    <source>
        <dbReference type="ARBA" id="ARBA00023163"/>
    </source>
</evidence>
<dbReference type="GO" id="GO:0003677">
    <property type="term" value="F:DNA binding"/>
    <property type="evidence" value="ECO:0007669"/>
    <property type="project" value="UniProtKB-UniRule"/>
</dbReference>
<evidence type="ECO:0000256" key="4">
    <source>
        <dbReference type="PROSITE-ProRule" id="PRU00335"/>
    </source>
</evidence>
<keyword evidence="2 4" id="KW-0238">DNA-binding</keyword>
<keyword evidence="1" id="KW-0805">Transcription regulation</keyword>
<dbReference type="Proteomes" id="UP001060275">
    <property type="component" value="Unassembled WGS sequence"/>
</dbReference>
<accession>A0A9Q4AMU5</accession>
<evidence type="ECO:0000313" key="7">
    <source>
        <dbReference type="Proteomes" id="UP001060275"/>
    </source>
</evidence>
<dbReference type="AlphaFoldDB" id="A0A9Q4AMU5"/>
<evidence type="ECO:0000256" key="1">
    <source>
        <dbReference type="ARBA" id="ARBA00023015"/>
    </source>
</evidence>
<keyword evidence="7" id="KW-1185">Reference proteome</keyword>
<dbReference type="Gene3D" id="1.10.357.10">
    <property type="entry name" value="Tetracycline Repressor, domain 2"/>
    <property type="match status" value="1"/>
</dbReference>
<gene>
    <name evidence="6" type="ORF">NF348_06895</name>
</gene>
<dbReference type="EMBL" id="JAMWDU010000002">
    <property type="protein sequence ID" value="MCP8886827.1"/>
    <property type="molecule type" value="Genomic_DNA"/>
</dbReference>
<dbReference type="InterPro" id="IPR001647">
    <property type="entry name" value="HTH_TetR"/>
</dbReference>